<dbReference type="Gene3D" id="2.80.10.50">
    <property type="match status" value="1"/>
</dbReference>
<dbReference type="GO" id="GO:0016020">
    <property type="term" value="C:membrane"/>
    <property type="evidence" value="ECO:0007669"/>
    <property type="project" value="GOC"/>
</dbReference>
<dbReference type="Gene3D" id="2.60.120.560">
    <property type="entry name" value="Exo-inulinase, domain 1"/>
    <property type="match status" value="1"/>
</dbReference>
<dbReference type="RefSeq" id="WP_184920868.1">
    <property type="nucleotide sequence ID" value="NZ_JACHMO010000001.1"/>
</dbReference>
<dbReference type="EMBL" id="JACHMO010000001">
    <property type="protein sequence ID" value="MBB5803503.1"/>
    <property type="molecule type" value="Genomic_DNA"/>
</dbReference>
<name>A0A7W9M149_9PSEU</name>
<dbReference type="Gene3D" id="2.60.120.260">
    <property type="entry name" value="Galactose-binding domain-like"/>
    <property type="match status" value="1"/>
</dbReference>
<comment type="caution">
    <text evidence="2">The sequence shown here is derived from an EMBL/GenBank/DDBJ whole genome shotgun (WGS) entry which is preliminary data.</text>
</comment>
<dbReference type="InterPro" id="IPR013780">
    <property type="entry name" value="Glyco_hydro_b"/>
</dbReference>
<evidence type="ECO:0000313" key="2">
    <source>
        <dbReference type="EMBL" id="MBB5803503.1"/>
    </source>
</evidence>
<dbReference type="GO" id="GO:0005764">
    <property type="term" value="C:lysosome"/>
    <property type="evidence" value="ECO:0007669"/>
    <property type="project" value="TreeGrafter"/>
</dbReference>
<dbReference type="SUPFAM" id="SSF50370">
    <property type="entry name" value="Ricin B-like lectins"/>
    <property type="match status" value="1"/>
</dbReference>
<reference evidence="2 3" key="1">
    <citation type="submission" date="2020-08" db="EMBL/GenBank/DDBJ databases">
        <title>Sequencing the genomes of 1000 actinobacteria strains.</title>
        <authorList>
            <person name="Klenk H.-P."/>
        </authorList>
    </citation>
    <scope>NUCLEOTIDE SEQUENCE [LARGE SCALE GENOMIC DNA]</scope>
    <source>
        <strain evidence="2 3">DSM 45486</strain>
    </source>
</reference>
<dbReference type="InterPro" id="IPR049162">
    <property type="entry name" value="GH59_C"/>
</dbReference>
<keyword evidence="3" id="KW-1185">Reference proteome</keyword>
<dbReference type="SMART" id="SM00458">
    <property type="entry name" value="RICIN"/>
    <property type="match status" value="1"/>
</dbReference>
<evidence type="ECO:0000259" key="1">
    <source>
        <dbReference type="SMART" id="SM00458"/>
    </source>
</evidence>
<dbReference type="Pfam" id="PF14200">
    <property type="entry name" value="RicinB_lectin_2"/>
    <property type="match status" value="2"/>
</dbReference>
<accession>A0A7W9M149</accession>
<dbReference type="Proteomes" id="UP000552097">
    <property type="component" value="Unassembled WGS sequence"/>
</dbReference>
<dbReference type="GO" id="GO:0006683">
    <property type="term" value="P:galactosylceramide catabolic process"/>
    <property type="evidence" value="ECO:0007669"/>
    <property type="project" value="InterPro"/>
</dbReference>
<proteinExistence type="predicted"/>
<dbReference type="SUPFAM" id="SSF51445">
    <property type="entry name" value="(Trans)glycosidases"/>
    <property type="match status" value="1"/>
</dbReference>
<dbReference type="InterPro" id="IPR000772">
    <property type="entry name" value="Ricin_B_lectin"/>
</dbReference>
<dbReference type="SUPFAM" id="SSF49899">
    <property type="entry name" value="Concanavalin A-like lectins/glucanases"/>
    <property type="match status" value="1"/>
</dbReference>
<gene>
    <name evidence="2" type="ORF">F4560_003271</name>
</gene>
<organism evidence="2 3">
    <name type="scientific">Saccharothrix ecbatanensis</name>
    <dbReference type="NCBI Taxonomy" id="1105145"/>
    <lineage>
        <taxon>Bacteria</taxon>
        <taxon>Bacillati</taxon>
        <taxon>Actinomycetota</taxon>
        <taxon>Actinomycetes</taxon>
        <taxon>Pseudonocardiales</taxon>
        <taxon>Pseudonocardiaceae</taxon>
        <taxon>Saccharothrix</taxon>
    </lineage>
</organism>
<dbReference type="PANTHER" id="PTHR15172">
    <property type="entry name" value="GALACTOCEREBROSIDASE"/>
    <property type="match status" value="1"/>
</dbReference>
<dbReference type="Pfam" id="PF21708">
    <property type="entry name" value="Glyco_hydro_59_C"/>
    <property type="match status" value="1"/>
</dbReference>
<dbReference type="InterPro" id="IPR001286">
    <property type="entry name" value="Glyco_hydro_59"/>
</dbReference>
<feature type="domain" description="Ricin B lectin" evidence="1">
    <location>
        <begin position="42"/>
        <end position="174"/>
    </location>
</feature>
<dbReference type="InterPro" id="IPR017853">
    <property type="entry name" value="GH"/>
</dbReference>
<dbReference type="InterPro" id="IPR013320">
    <property type="entry name" value="ConA-like_dom_sf"/>
</dbReference>
<evidence type="ECO:0000313" key="3">
    <source>
        <dbReference type="Proteomes" id="UP000552097"/>
    </source>
</evidence>
<dbReference type="InterPro" id="IPR035992">
    <property type="entry name" value="Ricin_B-like_lectins"/>
</dbReference>
<dbReference type="InterPro" id="IPR049161">
    <property type="entry name" value="GH59_cat"/>
</dbReference>
<sequence>MSPHHLTSWRALSVLLFTALLALGAVSPTRPPAATAQAAPDVTYVLITNRATGLLVDGMGRTTDGAAAAQYSRSASHNQQWVLEDADGYVRIRNRATGRYLDGMGRTANGSVCGQWPDSGSSSQQWTREAVGTYAKFKNRATGLYLDGAGKTANGDEVKQYGRSGSHNQQWFVAEPETILLDGANVKADNVNGLTFKGFGLLSANSTSALLMDYKAQHPDKYLEMLKILFGGPNPVLTNVKIEMGNDRNNSTGPDAATMRWETEEPNVKRQPGFQLAADAKKLNPDIKVSILRWNAPAWADSNDKIYTWYKKSILTTYRTYGYMVDYVNPGVNEHGADLDWSKRYAELVRTDTTGFADSTEQALYRRIGVVISDEVGLGSFGDDMTSDASLRDAIAVAAYHYHTDDTGAGDFKRLAESFDKEVWNSEAQATFGNSAFRPNNNMKDPTVAGTGVGGRFGALEMANTAIKGFTNSRRTNFIYQPAIGSFYEGGQYSYKELISARDPWSGWMHYDLAIDMLRHFSWFAKTGWENADNTAGIWRAVPRASYTGVSGVNAVNGRNGAPSYLTLAAPDKKNFSTVFVNDSEFTQTYRLKTVDMGYTGSPSLERWESRAADAGKAFNSNYLKHIGNLSADTSGTYVVTVKPYSALTVTTLANSTNPAFTTPLPVEGERTVLDTDKTGAGRDTSDNVLYADKFDYTGKTVPVIGADGRINGTEDFITSRGGAKSAIPLYTGDHNGAFEAYLPDGSKNYVLRQQIDRSITGVGGAWIKGDPITRIGDSRWLDYKAGVDVSFENNSTQSGANYAMIGVRQQHGDVGAPYRLKFWFDGGWQLLVDNRAVAGGNVVSGEGGVTIPGFDTAHNAWHNLSVQVAGNKVTAYLDGAVLASHTDTNRKLSGRVELGSGFYHTRFDNLKVERVEGNVGYYTELLDNLEMHDLSEAPATKLRYGGAWAHESGKSMFNIQRSLSTSQSAGATLTYAFTGTGLDVLGPNDGSAVLEVTVDGKVVDPSATTWAAAEFYQTFTLRGLTNGAHTVQVKVLEGVLVVDAVAVVPA</sequence>
<dbReference type="CDD" id="cd00161">
    <property type="entry name" value="beta-trefoil_Ricin-like"/>
    <property type="match status" value="1"/>
</dbReference>
<dbReference type="Pfam" id="PF02057">
    <property type="entry name" value="Glyco_hydro_59"/>
    <property type="match status" value="1"/>
</dbReference>
<dbReference type="Gene3D" id="2.60.40.1180">
    <property type="entry name" value="Golgi alpha-mannosidase II"/>
    <property type="match status" value="1"/>
</dbReference>
<dbReference type="AlphaFoldDB" id="A0A7W9M149"/>
<dbReference type="PROSITE" id="PS50231">
    <property type="entry name" value="RICIN_B_LECTIN"/>
    <property type="match status" value="1"/>
</dbReference>
<dbReference type="GO" id="GO:0004336">
    <property type="term" value="F:galactosylceramidase activity"/>
    <property type="evidence" value="ECO:0007669"/>
    <property type="project" value="InterPro"/>
</dbReference>
<dbReference type="Gene3D" id="3.20.20.80">
    <property type="entry name" value="Glycosidases"/>
    <property type="match status" value="1"/>
</dbReference>
<protein>
    <recommendedName>
        <fullName evidence="1">Ricin B lectin domain-containing protein</fullName>
    </recommendedName>
</protein>
<dbReference type="PANTHER" id="PTHR15172:SF1">
    <property type="entry name" value="GALACTOCEREBROSIDASE"/>
    <property type="match status" value="1"/>
</dbReference>